<dbReference type="AlphaFoldDB" id="A0A2K3JXC6"/>
<organism evidence="2 3">
    <name type="scientific">Trifolium pratense</name>
    <name type="common">Red clover</name>
    <dbReference type="NCBI Taxonomy" id="57577"/>
    <lineage>
        <taxon>Eukaryota</taxon>
        <taxon>Viridiplantae</taxon>
        <taxon>Streptophyta</taxon>
        <taxon>Embryophyta</taxon>
        <taxon>Tracheophyta</taxon>
        <taxon>Spermatophyta</taxon>
        <taxon>Magnoliopsida</taxon>
        <taxon>eudicotyledons</taxon>
        <taxon>Gunneridae</taxon>
        <taxon>Pentapetalae</taxon>
        <taxon>rosids</taxon>
        <taxon>fabids</taxon>
        <taxon>Fabales</taxon>
        <taxon>Fabaceae</taxon>
        <taxon>Papilionoideae</taxon>
        <taxon>50 kb inversion clade</taxon>
        <taxon>NPAAA clade</taxon>
        <taxon>Hologalegina</taxon>
        <taxon>IRL clade</taxon>
        <taxon>Trifolieae</taxon>
        <taxon>Trifolium</taxon>
    </lineage>
</organism>
<reference evidence="2 3" key="1">
    <citation type="journal article" date="2014" name="Am. J. Bot.">
        <title>Genome assembly and annotation for red clover (Trifolium pratense; Fabaceae).</title>
        <authorList>
            <person name="Istvanek J."/>
            <person name="Jaros M."/>
            <person name="Krenek A."/>
            <person name="Repkova J."/>
        </authorList>
    </citation>
    <scope>NUCLEOTIDE SEQUENCE [LARGE SCALE GENOMIC DNA]</scope>
    <source>
        <strain evidence="3">cv. Tatra</strain>
        <tissue evidence="2">Young leaves</tissue>
    </source>
</reference>
<protein>
    <submittedName>
        <fullName evidence="2">Uncharacterized protein</fullName>
    </submittedName>
</protein>
<gene>
    <name evidence="2" type="ORF">L195_g059319</name>
</gene>
<name>A0A2K3JXC6_TRIPR</name>
<evidence type="ECO:0000313" key="2">
    <source>
        <dbReference type="EMBL" id="PNX58697.1"/>
    </source>
</evidence>
<sequence>SVIPSLSNVLSFTILNCVMNPTAPVTHSHHLHSLPRTTPPPPSSPSATPPPPSPQPPPLLHRLNPNCRRRVRR</sequence>
<feature type="region of interest" description="Disordered" evidence="1">
    <location>
        <begin position="23"/>
        <end position="73"/>
    </location>
</feature>
<proteinExistence type="predicted"/>
<reference evidence="2 3" key="2">
    <citation type="journal article" date="2017" name="Front. Plant Sci.">
        <title>Gene Classification and Mining of Molecular Markers Useful in Red Clover (Trifolium pratense) Breeding.</title>
        <authorList>
            <person name="Istvanek J."/>
            <person name="Dluhosova J."/>
            <person name="Dluhos P."/>
            <person name="Patkova L."/>
            <person name="Nedelnik J."/>
            <person name="Repkova J."/>
        </authorList>
    </citation>
    <scope>NUCLEOTIDE SEQUENCE [LARGE SCALE GENOMIC DNA]</scope>
    <source>
        <strain evidence="3">cv. Tatra</strain>
        <tissue evidence="2">Young leaves</tissue>
    </source>
</reference>
<evidence type="ECO:0000313" key="3">
    <source>
        <dbReference type="Proteomes" id="UP000236291"/>
    </source>
</evidence>
<comment type="caution">
    <text evidence="2">The sequence shown here is derived from an EMBL/GenBank/DDBJ whole genome shotgun (WGS) entry which is preliminary data.</text>
</comment>
<accession>A0A2K3JXC6</accession>
<dbReference type="EMBL" id="ASHM01128828">
    <property type="protein sequence ID" value="PNX58697.1"/>
    <property type="molecule type" value="Genomic_DNA"/>
</dbReference>
<feature type="compositionally biased region" description="Pro residues" evidence="1">
    <location>
        <begin position="37"/>
        <end position="59"/>
    </location>
</feature>
<evidence type="ECO:0000256" key="1">
    <source>
        <dbReference type="SAM" id="MobiDB-lite"/>
    </source>
</evidence>
<dbReference type="Proteomes" id="UP000236291">
    <property type="component" value="Unassembled WGS sequence"/>
</dbReference>
<feature type="non-terminal residue" evidence="2">
    <location>
        <position position="1"/>
    </location>
</feature>